<comment type="caution">
    <text evidence="2">The sequence shown here is derived from an EMBL/GenBank/DDBJ whole genome shotgun (WGS) entry which is preliminary data.</text>
</comment>
<sequence>MSTEEAASQRRANQQHDDHDNENAAVPEQINLRQSDQSLSALRRTPRLPEPTFDVAVPLGRYLAWPAPVKKDRTLRPTLAPRTHRVHQRGYRRRLPGTITATPCAAAICALLSSRPSCFVTSSSQADVPYGLGWAEGRETRRGEQHARGLRPDNVLIDCCEAKNEAARQPPGVPPSPMIRGPQAHCSTFSSACLLALTDWHAGNRRIHASPFSGGRPFIQRSPHHTTVNHVARQVGNGRPYCLEVGRQLPRHISVRHAGVVLNGTYGAFAHPLVVWRRQPAHEPPLPRSGQEVETNKANEEKQTLGHLLSVKMESRQTRNP</sequence>
<name>A0ABR1LTU9_9PEZI</name>
<accession>A0ABR1LTU9</accession>
<keyword evidence="3" id="KW-1185">Reference proteome</keyword>
<feature type="region of interest" description="Disordered" evidence="1">
    <location>
        <begin position="281"/>
        <end position="321"/>
    </location>
</feature>
<dbReference type="GeneID" id="92031035"/>
<dbReference type="EMBL" id="JBBPEH010000005">
    <property type="protein sequence ID" value="KAK7538581.1"/>
    <property type="molecule type" value="Genomic_DNA"/>
</dbReference>
<dbReference type="Proteomes" id="UP001360953">
    <property type="component" value="Unassembled WGS sequence"/>
</dbReference>
<organism evidence="2 3">
    <name type="scientific">Phyllosticta citribraziliensis</name>
    <dbReference type="NCBI Taxonomy" id="989973"/>
    <lineage>
        <taxon>Eukaryota</taxon>
        <taxon>Fungi</taxon>
        <taxon>Dikarya</taxon>
        <taxon>Ascomycota</taxon>
        <taxon>Pezizomycotina</taxon>
        <taxon>Dothideomycetes</taxon>
        <taxon>Dothideomycetes incertae sedis</taxon>
        <taxon>Botryosphaeriales</taxon>
        <taxon>Phyllostictaceae</taxon>
        <taxon>Phyllosticta</taxon>
    </lineage>
</organism>
<feature type="compositionally biased region" description="Polar residues" evidence="1">
    <location>
        <begin position="1"/>
        <end position="12"/>
    </location>
</feature>
<evidence type="ECO:0000313" key="2">
    <source>
        <dbReference type="EMBL" id="KAK7538581.1"/>
    </source>
</evidence>
<evidence type="ECO:0000313" key="3">
    <source>
        <dbReference type="Proteomes" id="UP001360953"/>
    </source>
</evidence>
<reference evidence="2 3" key="1">
    <citation type="submission" date="2024-04" db="EMBL/GenBank/DDBJ databases">
        <title>Phyllosticta paracitricarpa is synonymous to the EU quarantine fungus P. citricarpa based on phylogenomic analyses.</title>
        <authorList>
            <consortium name="Lawrence Berkeley National Laboratory"/>
            <person name="Van ingen-buijs V.A."/>
            <person name="Van westerhoven A.C."/>
            <person name="Haridas S."/>
            <person name="Skiadas P."/>
            <person name="Martin F."/>
            <person name="Groenewald J.Z."/>
            <person name="Crous P.W."/>
            <person name="Seidl M.F."/>
        </authorList>
    </citation>
    <scope>NUCLEOTIDE SEQUENCE [LARGE SCALE GENOMIC DNA]</scope>
    <source>
        <strain evidence="2 3">CPC 17464</strain>
    </source>
</reference>
<feature type="compositionally biased region" description="Basic and acidic residues" evidence="1">
    <location>
        <begin position="294"/>
        <end position="304"/>
    </location>
</feature>
<evidence type="ECO:0000256" key="1">
    <source>
        <dbReference type="SAM" id="MobiDB-lite"/>
    </source>
</evidence>
<dbReference type="RefSeq" id="XP_066656268.1">
    <property type="nucleotide sequence ID" value="XM_066798129.1"/>
</dbReference>
<feature type="region of interest" description="Disordered" evidence="1">
    <location>
        <begin position="1"/>
        <end position="34"/>
    </location>
</feature>
<gene>
    <name evidence="2" type="ORF">J3D65DRAFT_602585</name>
</gene>
<proteinExistence type="predicted"/>
<protein>
    <submittedName>
        <fullName evidence="2">Uncharacterized protein</fullName>
    </submittedName>
</protein>